<evidence type="ECO:0000256" key="1">
    <source>
        <dbReference type="SAM" id="SignalP"/>
    </source>
</evidence>
<dbReference type="Proteomes" id="UP000230423">
    <property type="component" value="Unassembled WGS sequence"/>
</dbReference>
<organism evidence="2 3">
    <name type="scientific">Teladorsagia circumcincta</name>
    <name type="common">Brown stomach worm</name>
    <name type="synonym">Ostertagia circumcincta</name>
    <dbReference type="NCBI Taxonomy" id="45464"/>
    <lineage>
        <taxon>Eukaryota</taxon>
        <taxon>Metazoa</taxon>
        <taxon>Ecdysozoa</taxon>
        <taxon>Nematoda</taxon>
        <taxon>Chromadorea</taxon>
        <taxon>Rhabditida</taxon>
        <taxon>Rhabditina</taxon>
        <taxon>Rhabditomorpha</taxon>
        <taxon>Strongyloidea</taxon>
        <taxon>Trichostrongylidae</taxon>
        <taxon>Teladorsagia</taxon>
    </lineage>
</organism>
<reference evidence="2 3" key="1">
    <citation type="submission" date="2015-09" db="EMBL/GenBank/DDBJ databases">
        <title>Draft genome of the parasitic nematode Teladorsagia circumcincta isolate WARC Sus (inbred).</title>
        <authorList>
            <person name="Mitreva M."/>
        </authorList>
    </citation>
    <scope>NUCLEOTIDE SEQUENCE [LARGE SCALE GENOMIC DNA]</scope>
    <source>
        <strain evidence="2 3">S</strain>
    </source>
</reference>
<feature type="signal peptide" evidence="1">
    <location>
        <begin position="1"/>
        <end position="23"/>
    </location>
</feature>
<dbReference type="EMBL" id="KZ345803">
    <property type="protein sequence ID" value="PIO71972.1"/>
    <property type="molecule type" value="Genomic_DNA"/>
</dbReference>
<keyword evidence="3" id="KW-1185">Reference proteome</keyword>
<name>A0A2G9UQI1_TELCI</name>
<gene>
    <name evidence="2" type="ORF">TELCIR_06114</name>
</gene>
<accession>A0A2G9UQI1</accession>
<sequence length="123" mass="13912">MSKLMPVILLLLMLLSEASITQTAKTTTAVPVQQIAHSNEVPSEKRESRTKRVSTRYYASEPRRIRYRYNVRREVLNLSAVEQPIETIVSAMTYGLLKGARSFEATLKSDGSKPHHIKIDIAK</sequence>
<dbReference type="AlphaFoldDB" id="A0A2G9UQI1"/>
<evidence type="ECO:0000313" key="2">
    <source>
        <dbReference type="EMBL" id="PIO71972.1"/>
    </source>
</evidence>
<keyword evidence="1" id="KW-0732">Signal</keyword>
<feature type="chain" id="PRO_5013755594" evidence="1">
    <location>
        <begin position="24"/>
        <end position="123"/>
    </location>
</feature>
<proteinExistence type="predicted"/>
<evidence type="ECO:0000313" key="3">
    <source>
        <dbReference type="Proteomes" id="UP000230423"/>
    </source>
</evidence>
<protein>
    <submittedName>
        <fullName evidence="2">Uncharacterized protein</fullName>
    </submittedName>
</protein>